<feature type="binding site" evidence="1">
    <location>
        <begin position="173"/>
        <end position="174"/>
    </location>
    <ligand>
        <name>ATP</name>
        <dbReference type="ChEBI" id="CHEBI:30616"/>
    </ligand>
</feature>
<keyword evidence="1" id="KW-0784">Thiamine biosynthesis</keyword>
<evidence type="ECO:0000313" key="4">
    <source>
        <dbReference type="EMBL" id="MBM9477085.1"/>
    </source>
</evidence>
<dbReference type="SUPFAM" id="SSF56042">
    <property type="entry name" value="PurM C-terminal domain-like"/>
    <property type="match status" value="1"/>
</dbReference>
<feature type="domain" description="PurM-like N-terminal" evidence="3">
    <location>
        <begin position="79"/>
        <end position="189"/>
    </location>
</feature>
<dbReference type="HAMAP" id="MF_02128">
    <property type="entry name" value="TMP_kinase"/>
    <property type="match status" value="1"/>
</dbReference>
<organism evidence="4 5">
    <name type="scientific">Nakamurella flavida</name>
    <dbReference type="NCBI Taxonomy" id="363630"/>
    <lineage>
        <taxon>Bacteria</taxon>
        <taxon>Bacillati</taxon>
        <taxon>Actinomycetota</taxon>
        <taxon>Actinomycetes</taxon>
        <taxon>Nakamurellales</taxon>
        <taxon>Nakamurellaceae</taxon>
        <taxon>Nakamurella</taxon>
    </lineage>
</organism>
<name>A0A938YQG4_9ACTN</name>
<keyword evidence="5" id="KW-1185">Reference proteome</keyword>
<keyword evidence="1" id="KW-0479">Metal-binding</keyword>
<dbReference type="NCBIfam" id="TIGR01379">
    <property type="entry name" value="thiL"/>
    <property type="match status" value="1"/>
</dbReference>
<feature type="binding site" evidence="1">
    <location>
        <position position="314"/>
    </location>
    <ligand>
        <name>substrate</name>
    </ligand>
</feature>
<protein>
    <recommendedName>
        <fullName evidence="1">Thiamine-monophosphate kinase</fullName>
        <shortName evidence="1">TMP kinase</shortName>
        <shortName evidence="1">Thiamine-phosphate kinase</shortName>
        <ecNumber evidence="1">2.7.4.16</ecNumber>
    </recommendedName>
</protein>
<evidence type="ECO:0000259" key="3">
    <source>
        <dbReference type="Pfam" id="PF00586"/>
    </source>
</evidence>
<feature type="binding site" evidence="1">
    <location>
        <position position="97"/>
    </location>
    <ligand>
        <name>Mg(2+)</name>
        <dbReference type="ChEBI" id="CHEBI:18420"/>
        <label>1</label>
    </ligand>
</feature>
<sequence length="365" mass="36019">MAVPPYGPTDAAAPAAPPDRSARPRRPSRRGSAISTPARPSAGRPEPEAGTLAATGEFAVIAAVVAGSAQVPTTLLGPGDDGAVVSAADGRVVASVDVLVDGVHFRTDWASAEQIGRRAALASMADIAAMGAVPTALLVGVCAPPTLATAWIAEVGRGLQAAAAEAGAAVVGGDLTRSDVLTLSVTVLGDLAGRPPVVRSGAGVGDVVAVAGRLGWAAAGLAVLSRGFRSPVAAVSAYRVPEPPLAAGPQAALAGATSMIDISDGLLADLGHVARASGVGIDLHAADLPVTPRLVEVASALGRTWQEWVLTGGDDHALVATFPAGVPLPDGWTAIGSVGPTPEQGPAVTLDGVGWESAAGWDHFG</sequence>
<feature type="binding site" evidence="1">
    <location>
        <position position="81"/>
    </location>
    <ligand>
        <name>Mg(2+)</name>
        <dbReference type="ChEBI" id="CHEBI:18420"/>
        <label>3</label>
    </ligand>
</feature>
<keyword evidence="1" id="KW-0067">ATP-binding</keyword>
<dbReference type="CDD" id="cd02194">
    <property type="entry name" value="ThiL"/>
    <property type="match status" value="1"/>
</dbReference>
<keyword evidence="1" id="KW-0460">Magnesium</keyword>
<keyword evidence="1" id="KW-0547">Nucleotide-binding</keyword>
<feature type="binding site" evidence="1">
    <location>
        <position position="126"/>
    </location>
    <ligand>
        <name>Mg(2+)</name>
        <dbReference type="ChEBI" id="CHEBI:18420"/>
        <label>2</label>
    </ligand>
</feature>
<dbReference type="PANTHER" id="PTHR30270:SF0">
    <property type="entry name" value="THIAMINE-MONOPHOSPHATE KINASE"/>
    <property type="match status" value="1"/>
</dbReference>
<feature type="binding site" evidence="1">
    <location>
        <position position="264"/>
    </location>
    <ligand>
        <name>Mg(2+)</name>
        <dbReference type="ChEBI" id="CHEBI:18420"/>
        <label>5</label>
    </ligand>
</feature>
<dbReference type="Pfam" id="PF00586">
    <property type="entry name" value="AIRS"/>
    <property type="match status" value="1"/>
</dbReference>
<gene>
    <name evidence="1" type="primary">thiL</name>
    <name evidence="4" type="ORF">JL107_11560</name>
</gene>
<dbReference type="InterPro" id="IPR006283">
    <property type="entry name" value="ThiL-like"/>
</dbReference>
<evidence type="ECO:0000313" key="5">
    <source>
        <dbReference type="Proteomes" id="UP000663801"/>
    </source>
</evidence>
<accession>A0A938YQG4</accession>
<dbReference type="Gene3D" id="3.90.650.10">
    <property type="entry name" value="PurM-like C-terminal domain"/>
    <property type="match status" value="1"/>
</dbReference>
<feature type="binding site" evidence="1">
    <location>
        <position position="97"/>
    </location>
    <ligand>
        <name>Mg(2+)</name>
        <dbReference type="ChEBI" id="CHEBI:18420"/>
        <label>2</label>
    </ligand>
</feature>
<dbReference type="InterPro" id="IPR016188">
    <property type="entry name" value="PurM-like_N"/>
</dbReference>
<feature type="binding site" evidence="1">
    <location>
        <position position="261"/>
    </location>
    <ligand>
        <name>Mg(2+)</name>
        <dbReference type="ChEBI" id="CHEBI:18420"/>
        <label>3</label>
    </ligand>
</feature>
<dbReference type="Gene3D" id="3.30.1330.10">
    <property type="entry name" value="PurM-like, N-terminal domain"/>
    <property type="match status" value="1"/>
</dbReference>
<dbReference type="EMBL" id="JAERWL010000009">
    <property type="protein sequence ID" value="MBM9477085.1"/>
    <property type="molecule type" value="Genomic_DNA"/>
</dbReference>
<feature type="binding site" evidence="1">
    <location>
        <position position="199"/>
    </location>
    <ligand>
        <name>ATP</name>
        <dbReference type="ChEBI" id="CHEBI:30616"/>
    </ligand>
</feature>
<reference evidence="4" key="1">
    <citation type="submission" date="2021-01" db="EMBL/GenBank/DDBJ databases">
        <title>KCTC 19127 draft genome.</title>
        <authorList>
            <person name="An D."/>
        </authorList>
    </citation>
    <scope>NUCLEOTIDE SEQUENCE</scope>
    <source>
        <strain evidence="4">KCTC 19127</strain>
    </source>
</reference>
<comment type="similarity">
    <text evidence="1">Belongs to the thiamine-monophosphate kinase family.</text>
</comment>
<dbReference type="GO" id="GO:0009030">
    <property type="term" value="F:thiamine-phosphate kinase activity"/>
    <property type="evidence" value="ECO:0007669"/>
    <property type="project" value="UniProtKB-UniRule"/>
</dbReference>
<dbReference type="SUPFAM" id="SSF55326">
    <property type="entry name" value="PurM N-terminal domain-like"/>
    <property type="match status" value="1"/>
</dbReference>
<dbReference type="GO" id="GO:0005524">
    <property type="term" value="F:ATP binding"/>
    <property type="evidence" value="ECO:0007669"/>
    <property type="project" value="UniProtKB-UniRule"/>
</dbReference>
<dbReference type="EC" id="2.7.4.16" evidence="1"/>
<dbReference type="RefSeq" id="WP_205257181.1">
    <property type="nucleotide sequence ID" value="NZ_BAAAPV010000001.1"/>
</dbReference>
<feature type="binding site" evidence="1">
    <location>
        <position position="126"/>
    </location>
    <ligand>
        <name>Mg(2+)</name>
        <dbReference type="ChEBI" id="CHEBI:18420"/>
        <label>3</label>
    </ligand>
</feature>
<feature type="binding site" evidence="1">
    <location>
        <position position="104"/>
    </location>
    <ligand>
        <name>substrate</name>
    </ligand>
</feature>
<proteinExistence type="inferred from homology"/>
<comment type="function">
    <text evidence="1">Catalyzes the ATP-dependent phosphorylation of thiamine-monophosphate (TMP) to form thiamine-pyrophosphate (TPP), the active form of vitamin B1.</text>
</comment>
<comment type="miscellaneous">
    <text evidence="1">Reaction mechanism of ThiL seems to utilize a direct, inline transfer of the gamma-phosphate of ATP to TMP rather than a phosphorylated enzyme intermediate.</text>
</comment>
<dbReference type="GO" id="GO:0009229">
    <property type="term" value="P:thiamine diphosphate biosynthetic process"/>
    <property type="evidence" value="ECO:0007669"/>
    <property type="project" value="UniProtKB-UniRule"/>
</dbReference>
<dbReference type="NCBIfam" id="NF004351">
    <property type="entry name" value="PRK05731.1-4"/>
    <property type="match status" value="1"/>
</dbReference>
<comment type="pathway">
    <text evidence="1">Cofactor biosynthesis; thiamine diphosphate biosynthesis; thiamine diphosphate from thiamine phosphate: step 1/1.</text>
</comment>
<dbReference type="Proteomes" id="UP000663801">
    <property type="component" value="Unassembled WGS sequence"/>
</dbReference>
<dbReference type="AlphaFoldDB" id="A0A938YQG4"/>
<comment type="caution">
    <text evidence="4">The sequence shown here is derived from an EMBL/GenBank/DDBJ whole genome shotgun (WGS) entry which is preliminary data.</text>
</comment>
<evidence type="ECO:0000256" key="1">
    <source>
        <dbReference type="HAMAP-Rule" id="MF_02128"/>
    </source>
</evidence>
<dbReference type="InterPro" id="IPR036921">
    <property type="entry name" value="PurM-like_N_sf"/>
</dbReference>
<feature type="binding site" evidence="1">
    <location>
        <position position="174"/>
    </location>
    <ligand>
        <name>Mg(2+)</name>
        <dbReference type="ChEBI" id="CHEBI:18420"/>
        <label>1</label>
    </ligand>
</feature>
<keyword evidence="1 4" id="KW-0808">Transferase</keyword>
<comment type="catalytic activity">
    <reaction evidence="1">
        <text>thiamine phosphate + ATP = thiamine diphosphate + ADP</text>
        <dbReference type="Rhea" id="RHEA:15913"/>
        <dbReference type="ChEBI" id="CHEBI:30616"/>
        <dbReference type="ChEBI" id="CHEBI:37575"/>
        <dbReference type="ChEBI" id="CHEBI:58937"/>
        <dbReference type="ChEBI" id="CHEBI:456216"/>
        <dbReference type="EC" id="2.7.4.16"/>
    </reaction>
</comment>
<feature type="binding site" evidence="1">
    <location>
        <position position="361"/>
    </location>
    <ligand>
        <name>substrate</name>
    </ligand>
</feature>
<comment type="caution">
    <text evidence="1">Lacks conserved residue(s) required for the propagation of feature annotation.</text>
</comment>
<dbReference type="InterPro" id="IPR036676">
    <property type="entry name" value="PurM-like_C_sf"/>
</dbReference>
<dbReference type="GO" id="GO:0000287">
    <property type="term" value="F:magnesium ion binding"/>
    <property type="evidence" value="ECO:0007669"/>
    <property type="project" value="UniProtKB-UniRule"/>
</dbReference>
<dbReference type="GO" id="GO:0009228">
    <property type="term" value="P:thiamine biosynthetic process"/>
    <property type="evidence" value="ECO:0007669"/>
    <property type="project" value="UniProtKB-KW"/>
</dbReference>
<dbReference type="PIRSF" id="PIRSF005303">
    <property type="entry name" value="Thiam_monoph_kin"/>
    <property type="match status" value="1"/>
</dbReference>
<feature type="binding site" evidence="1">
    <location>
        <position position="81"/>
    </location>
    <ligand>
        <name>Mg(2+)</name>
        <dbReference type="ChEBI" id="CHEBI:18420"/>
        <label>4</label>
    </ligand>
</feature>
<feature type="region of interest" description="Disordered" evidence="2">
    <location>
        <begin position="1"/>
        <end position="49"/>
    </location>
</feature>
<feature type="binding site" evidence="1">
    <location>
        <position position="126"/>
    </location>
    <ligand>
        <name>Mg(2+)</name>
        <dbReference type="ChEBI" id="CHEBI:18420"/>
        <label>4</label>
    </ligand>
</feature>
<evidence type="ECO:0000256" key="2">
    <source>
        <dbReference type="SAM" id="MobiDB-lite"/>
    </source>
</evidence>
<feature type="binding site" evidence="1">
    <location>
        <position position="263"/>
    </location>
    <ligand>
        <name>ATP</name>
        <dbReference type="ChEBI" id="CHEBI:30616"/>
    </ligand>
</feature>
<feature type="binding site" evidence="1">
    <location>
        <position position="95"/>
    </location>
    <ligand>
        <name>Mg(2+)</name>
        <dbReference type="ChEBI" id="CHEBI:18420"/>
        <label>4</label>
    </ligand>
</feature>
<keyword evidence="1 4" id="KW-0418">Kinase</keyword>
<dbReference type="PANTHER" id="PTHR30270">
    <property type="entry name" value="THIAMINE-MONOPHOSPHATE KINASE"/>
    <property type="match status" value="1"/>
</dbReference>